<keyword evidence="3" id="KW-0560">Oxidoreductase</keyword>
<evidence type="ECO:0000256" key="1">
    <source>
        <dbReference type="ARBA" id="ARBA00001917"/>
    </source>
</evidence>
<dbReference type="Pfam" id="PF00724">
    <property type="entry name" value="Oxidored_FMN"/>
    <property type="match status" value="1"/>
</dbReference>
<dbReference type="SUPFAM" id="SSF51395">
    <property type="entry name" value="FMN-linked oxidoreductases"/>
    <property type="match status" value="1"/>
</dbReference>
<dbReference type="GO" id="GO:0005829">
    <property type="term" value="C:cytosol"/>
    <property type="evidence" value="ECO:0007669"/>
    <property type="project" value="TreeGrafter"/>
</dbReference>
<dbReference type="STRING" id="140314.SAMN04488076_11152"/>
<dbReference type="RefSeq" id="WP_087033479.1">
    <property type="nucleotide sequence ID" value="NZ_FJNE01000005.1"/>
</dbReference>
<proteinExistence type="inferred from homology"/>
<organism evidence="5 6">
    <name type="scientific">Trichococcus palustris</name>
    <dbReference type="NCBI Taxonomy" id="140314"/>
    <lineage>
        <taxon>Bacteria</taxon>
        <taxon>Bacillati</taxon>
        <taxon>Bacillota</taxon>
        <taxon>Bacilli</taxon>
        <taxon>Lactobacillales</taxon>
        <taxon>Carnobacteriaceae</taxon>
        <taxon>Trichococcus</taxon>
    </lineage>
</organism>
<dbReference type="CDD" id="cd02933">
    <property type="entry name" value="OYE_like_FMN"/>
    <property type="match status" value="1"/>
</dbReference>
<keyword evidence="6" id="KW-1185">Reference proteome</keyword>
<name>A0A143YSG7_9LACT</name>
<dbReference type="OrthoDB" id="9772736at2"/>
<sequence>MTKLWDKTKVGTIELPHRLVMAPMTRSRAQGDGVPGELAAQYYGQRASMGLIISEGSQPSAEGQGYLFTPGIYTQEQIAGWRTVTNAVHQSGGSMYIQLMHVGRISHPENTPDHHQAVAPSAVAPGVPIFTAKGMREVPVPRELTEEEIQGAIADFRKAAASAIEAGADGVEIHGANGYLIHQFLGENSNLRTDSYGATVENRARFAIEVAKAVVDEIGADRVGFRISPKSPLGGIDEGTLGPDVYRYLVKELNALHLSYLHVMHAGGEELLQDIRSIWENPLIVNRAGRALADLDKDIQAGAADLASVGQWALANPDFIDRLKNGYPLNPVKPETLYAGEGSDGYTDYPTYAVR</sequence>
<dbReference type="EMBL" id="FJNE01000005">
    <property type="protein sequence ID" value="CZQ95631.1"/>
    <property type="molecule type" value="Genomic_DNA"/>
</dbReference>
<comment type="cofactor">
    <cofactor evidence="1">
        <name>FMN</name>
        <dbReference type="ChEBI" id="CHEBI:58210"/>
    </cofactor>
</comment>
<dbReference type="GO" id="GO:0016628">
    <property type="term" value="F:oxidoreductase activity, acting on the CH-CH group of donors, NAD or NADP as acceptor"/>
    <property type="evidence" value="ECO:0007669"/>
    <property type="project" value="UniProtKB-ARBA"/>
</dbReference>
<evidence type="ECO:0000313" key="6">
    <source>
        <dbReference type="Proteomes" id="UP000242754"/>
    </source>
</evidence>
<evidence type="ECO:0000259" key="4">
    <source>
        <dbReference type="Pfam" id="PF00724"/>
    </source>
</evidence>
<dbReference type="GO" id="GO:0010181">
    <property type="term" value="F:FMN binding"/>
    <property type="evidence" value="ECO:0007669"/>
    <property type="project" value="InterPro"/>
</dbReference>
<gene>
    <name evidence="5" type="ORF">Tpal_1920</name>
</gene>
<dbReference type="Proteomes" id="UP000242754">
    <property type="component" value="Unassembled WGS sequence"/>
</dbReference>
<dbReference type="PANTHER" id="PTHR22893:SF91">
    <property type="entry name" value="NADPH DEHYDROGENASE 2-RELATED"/>
    <property type="match status" value="1"/>
</dbReference>
<evidence type="ECO:0000256" key="3">
    <source>
        <dbReference type="ARBA" id="ARBA00023002"/>
    </source>
</evidence>
<accession>A0A143YSG7</accession>
<dbReference type="FunFam" id="3.20.20.70:FF:000059">
    <property type="entry name" value="N-ethylmaleimide reductase, FMN-linked"/>
    <property type="match status" value="1"/>
</dbReference>
<dbReference type="PANTHER" id="PTHR22893">
    <property type="entry name" value="NADH OXIDOREDUCTASE-RELATED"/>
    <property type="match status" value="1"/>
</dbReference>
<evidence type="ECO:0000256" key="2">
    <source>
        <dbReference type="ARBA" id="ARBA00005979"/>
    </source>
</evidence>
<dbReference type="AlphaFoldDB" id="A0A143YSG7"/>
<feature type="domain" description="NADH:flavin oxidoreductase/NADH oxidase N-terminal" evidence="4">
    <location>
        <begin position="8"/>
        <end position="330"/>
    </location>
</feature>
<protein>
    <submittedName>
        <fullName evidence="5">Aldolase-type tim barrel</fullName>
    </submittedName>
</protein>
<dbReference type="InterPro" id="IPR045247">
    <property type="entry name" value="Oye-like"/>
</dbReference>
<dbReference type="InterPro" id="IPR013785">
    <property type="entry name" value="Aldolase_TIM"/>
</dbReference>
<evidence type="ECO:0000313" key="5">
    <source>
        <dbReference type="EMBL" id="CZQ95631.1"/>
    </source>
</evidence>
<reference evidence="5 6" key="1">
    <citation type="submission" date="2016-02" db="EMBL/GenBank/DDBJ databases">
        <authorList>
            <person name="Wen L."/>
            <person name="He K."/>
            <person name="Yang H."/>
        </authorList>
    </citation>
    <scope>NUCLEOTIDE SEQUENCE [LARGE SCALE GENOMIC DNA]</scope>
    <source>
        <strain evidence="5">Trichococcus palustris</strain>
    </source>
</reference>
<dbReference type="Gene3D" id="3.20.20.70">
    <property type="entry name" value="Aldolase class I"/>
    <property type="match status" value="1"/>
</dbReference>
<comment type="similarity">
    <text evidence="2">Belongs to the NADH:flavin oxidoreductase/NADH oxidase family.</text>
</comment>
<dbReference type="InterPro" id="IPR001155">
    <property type="entry name" value="OxRdtase_FMN_N"/>
</dbReference>